<evidence type="ECO:0000256" key="1">
    <source>
        <dbReference type="ARBA" id="ARBA00022485"/>
    </source>
</evidence>
<feature type="domain" description="Uracil-DNA glycosylase-like" evidence="8">
    <location>
        <begin position="39"/>
        <end position="185"/>
    </location>
</feature>
<evidence type="ECO:0000256" key="5">
    <source>
        <dbReference type="ARBA" id="ARBA00023004"/>
    </source>
</evidence>
<dbReference type="GO" id="GO:0051539">
    <property type="term" value="F:4 iron, 4 sulfur cluster binding"/>
    <property type="evidence" value="ECO:0007669"/>
    <property type="project" value="UniProtKB-KW"/>
</dbReference>
<dbReference type="SMART" id="SM00986">
    <property type="entry name" value="UDG"/>
    <property type="match status" value="1"/>
</dbReference>
<organism evidence="9 11">
    <name type="scientific">Brevibacillus composti</name>
    <dbReference type="NCBI Taxonomy" id="2796470"/>
    <lineage>
        <taxon>Bacteria</taxon>
        <taxon>Bacillati</taxon>
        <taxon>Bacillota</taxon>
        <taxon>Bacilli</taxon>
        <taxon>Bacillales</taxon>
        <taxon>Paenibacillaceae</taxon>
        <taxon>Brevibacillus</taxon>
    </lineage>
</organism>
<evidence type="ECO:0000313" key="10">
    <source>
        <dbReference type="EMBL" id="QUO43762.1"/>
    </source>
</evidence>
<dbReference type="SUPFAM" id="SSF52141">
    <property type="entry name" value="Uracil-DNA glycosylase-like"/>
    <property type="match status" value="1"/>
</dbReference>
<dbReference type="PANTHER" id="PTHR33693:SF1">
    <property type="entry name" value="TYPE-4 URACIL-DNA GLYCOSYLASE"/>
    <property type="match status" value="1"/>
</dbReference>
<dbReference type="InterPro" id="IPR005122">
    <property type="entry name" value="Uracil-DNA_glycosylase-like"/>
</dbReference>
<evidence type="ECO:0000256" key="6">
    <source>
        <dbReference type="ARBA" id="ARBA00023014"/>
    </source>
</evidence>
<evidence type="ECO:0000259" key="8">
    <source>
        <dbReference type="SMART" id="SM00986"/>
    </source>
</evidence>
<reference evidence="10" key="2">
    <citation type="submission" date="2021-04" db="EMBL/GenBank/DDBJ databases">
        <title>Brevibacillus composti FJAT-54423, complete genome.</title>
        <authorList>
            <person name="Tang R."/>
        </authorList>
    </citation>
    <scope>NUCLEOTIDE SEQUENCE</scope>
    <source>
        <strain evidence="10">FJAT-54424</strain>
    </source>
</reference>
<evidence type="ECO:0000313" key="9">
    <source>
        <dbReference type="EMBL" id="QQE76696.1"/>
    </source>
</evidence>
<evidence type="ECO:0000256" key="4">
    <source>
        <dbReference type="ARBA" id="ARBA00022801"/>
    </source>
</evidence>
<name>A0A7T5JR43_9BACL</name>
<dbReference type="PANTHER" id="PTHR33693">
    <property type="entry name" value="TYPE-5 URACIL-DNA GLYCOSYLASE"/>
    <property type="match status" value="1"/>
</dbReference>
<keyword evidence="7" id="KW-0234">DNA repair</keyword>
<dbReference type="EMBL" id="CP066308">
    <property type="protein sequence ID" value="QQE76696.1"/>
    <property type="molecule type" value="Genomic_DNA"/>
</dbReference>
<accession>A0A7T5JR43</accession>
<dbReference type="AlphaFoldDB" id="A0A7T5JR43"/>
<keyword evidence="3" id="KW-0227">DNA damage</keyword>
<keyword evidence="1" id="KW-0004">4Fe-4S</keyword>
<dbReference type="GO" id="GO:0006281">
    <property type="term" value="P:DNA repair"/>
    <property type="evidence" value="ECO:0007669"/>
    <property type="project" value="UniProtKB-KW"/>
</dbReference>
<dbReference type="EMBL" id="CP073708">
    <property type="protein sequence ID" value="QUO43762.1"/>
    <property type="molecule type" value="Genomic_DNA"/>
</dbReference>
<dbReference type="InterPro" id="IPR036895">
    <property type="entry name" value="Uracil-DNA_glycosylase-like_sf"/>
</dbReference>
<evidence type="ECO:0000313" key="11">
    <source>
        <dbReference type="Proteomes" id="UP000595847"/>
    </source>
</evidence>
<keyword evidence="2" id="KW-0479">Metal-binding</keyword>
<keyword evidence="12" id="KW-1185">Reference proteome</keyword>
<dbReference type="Proteomes" id="UP000595847">
    <property type="component" value="Chromosome"/>
</dbReference>
<evidence type="ECO:0000313" key="12">
    <source>
        <dbReference type="Proteomes" id="UP000677234"/>
    </source>
</evidence>
<dbReference type="GO" id="GO:0046872">
    <property type="term" value="F:metal ion binding"/>
    <property type="evidence" value="ECO:0007669"/>
    <property type="project" value="UniProtKB-KW"/>
</dbReference>
<reference evidence="9 11" key="1">
    <citation type="submission" date="2020-12" db="EMBL/GenBank/DDBJ databases">
        <title>strain FJAT-54423T represents a novel species of the genus Brevibacillus.</title>
        <authorList>
            <person name="Tang R."/>
        </authorList>
    </citation>
    <scope>NUCLEOTIDE SEQUENCE [LARGE SCALE GENOMIC DNA]</scope>
    <source>
        <strain evidence="9 11">FJAT-54423</strain>
    </source>
</reference>
<dbReference type="Proteomes" id="UP000677234">
    <property type="component" value="Chromosome"/>
</dbReference>
<keyword evidence="5" id="KW-0408">Iron</keyword>
<dbReference type="Pfam" id="PF03167">
    <property type="entry name" value="UDG"/>
    <property type="match status" value="1"/>
</dbReference>
<dbReference type="InterPro" id="IPR051536">
    <property type="entry name" value="UDG_Type-4/5"/>
</dbReference>
<dbReference type="KEGG" id="bcop:JD108_19280"/>
<keyword evidence="4" id="KW-0378">Hydrolase</keyword>
<evidence type="ECO:0000256" key="7">
    <source>
        <dbReference type="ARBA" id="ARBA00023204"/>
    </source>
</evidence>
<dbReference type="GO" id="GO:0097506">
    <property type="term" value="F:deaminated base DNA N-glycosylase activity"/>
    <property type="evidence" value="ECO:0007669"/>
    <property type="project" value="UniProtKB-ARBA"/>
</dbReference>
<evidence type="ECO:0000256" key="2">
    <source>
        <dbReference type="ARBA" id="ARBA00022723"/>
    </source>
</evidence>
<dbReference type="SMART" id="SM00987">
    <property type="entry name" value="UreE_C"/>
    <property type="match status" value="1"/>
</dbReference>
<gene>
    <name evidence="9" type="ORF">JD108_19280</name>
    <name evidence="10" type="ORF">KDJ56_19215</name>
</gene>
<sequence>MDGNTDVHCPAAWPEELPPAGAEGCPDCGLIRHGTRMVWGEGNPNAPIMVVLDNPGSREDREGRPFVCGTRKTLQKAAQLAGLGQEDLYVTYVLKRQPKKAYEKVVARSICMKHLLDQIESKSPQFIFCLGNVAVQSFFEQGEAEVKRLRKAWHAPRGIPTAVSYHPLAINRRPNLWPSFLEDWQFHCGVPGGTGFAA</sequence>
<protein>
    <submittedName>
        <fullName evidence="9">Uracil-DNA glycosylase</fullName>
    </submittedName>
</protein>
<dbReference type="Gene3D" id="3.40.470.10">
    <property type="entry name" value="Uracil-DNA glycosylase-like domain"/>
    <property type="match status" value="1"/>
</dbReference>
<keyword evidence="6" id="KW-0411">Iron-sulfur</keyword>
<dbReference type="CDD" id="cd10030">
    <property type="entry name" value="UDG-F4_TTUDGA_SPO1dp_like"/>
    <property type="match status" value="1"/>
</dbReference>
<proteinExistence type="predicted"/>
<evidence type="ECO:0000256" key="3">
    <source>
        <dbReference type="ARBA" id="ARBA00022763"/>
    </source>
</evidence>